<reference evidence="5" key="3">
    <citation type="journal article" date="2006" name="Mol. Biol. Evol.">
        <title>Evolution of the terminal regions of the Streptomyces linear chromosome.</title>
        <authorList>
            <person name="Choulet F."/>
            <person name="Aigle B."/>
            <person name="Gallois A."/>
            <person name="Mangenot S."/>
            <person name="Gerbaud C."/>
            <person name="Truong C."/>
            <person name="Francou F.X."/>
            <person name="Fourrier C."/>
            <person name="Guerineau M."/>
            <person name="Decaris B."/>
            <person name="Barbe V."/>
            <person name="Pernodet J.L."/>
            <person name="Leblond P."/>
        </authorList>
    </citation>
    <scope>NUCLEOTIDE SEQUENCE</scope>
    <source>
        <strain evidence="5">ATCC 23877</strain>
    </source>
</reference>
<evidence type="ECO:0000313" key="4">
    <source>
        <dbReference type="EMBL" id="CAI78207.1"/>
    </source>
</evidence>
<dbReference type="EMBL" id="AM238664">
    <property type="protein sequence ID" value="CAJ87713.1"/>
    <property type="molecule type" value="Genomic_DNA"/>
</dbReference>
<feature type="region of interest" description="Disordered" evidence="1">
    <location>
        <begin position="38"/>
        <end position="96"/>
    </location>
</feature>
<evidence type="ECO:0000313" key="5">
    <source>
        <dbReference type="EMBL" id="CAJ87713.1"/>
    </source>
</evidence>
<accession>Q1RR81</accession>
<dbReference type="Proteomes" id="UP000061018">
    <property type="component" value="Chromosome"/>
</dbReference>
<dbReference type="EMBL" id="AJ937740">
    <property type="protein sequence ID" value="CAI77933.1"/>
    <property type="molecule type" value="Genomic_DNA"/>
</dbReference>
<dbReference type="KEGG" id="samb:SAM23877_0009"/>
<protein>
    <submittedName>
        <fullName evidence="4">Uncharacterized protein SAMT0004</fullName>
    </submittedName>
</protein>
<reference evidence="6" key="4">
    <citation type="journal article" date="2015" name="J. Biotechnol.">
        <title>Complete genome sequence of Streptomyces ambofaciens ATCC 23877, the spiramycin producer.</title>
        <authorList>
            <person name="Thibessard A."/>
            <person name="Haas D."/>
            <person name="Gerbaud C."/>
            <person name="Aigle B."/>
            <person name="Lautru S."/>
            <person name="Pernodet J.L."/>
            <person name="Leblond P."/>
        </authorList>
    </citation>
    <scope>NUCLEOTIDE SEQUENCE [LARGE SCALE GENOMIC DNA]</scope>
    <source>
        <strain evidence="6">ATCC 23877 / 3486 / DSM 40053 / JCM 4204 / NBRC 12836 / NRRL B-2516</strain>
    </source>
</reference>
<feature type="compositionally biased region" description="Low complexity" evidence="1">
    <location>
        <begin position="62"/>
        <end position="76"/>
    </location>
</feature>
<dbReference type="AlphaFoldDB" id="Q1RR81"/>
<name>Q1RR81_STRA7</name>
<dbReference type="EMBL" id="AM238663">
    <property type="protein sequence ID" value="CAJ88991.1"/>
    <property type="molecule type" value="Genomic_DNA"/>
</dbReference>
<evidence type="ECO:0000313" key="2">
    <source>
        <dbReference type="EMBL" id="AKZ53058.1"/>
    </source>
</evidence>
<reference evidence="4" key="1">
    <citation type="journal article" date="2006" name="J. Bacteriol.">
        <title>Intraspecific variability of the terminal inverted repeats of the linear chromosome of Streptomyces ambofaciens.</title>
        <authorList>
            <person name="Choulet F."/>
            <person name="Gallois A."/>
            <person name="Aigle B."/>
            <person name="Mangenot S."/>
            <person name="Gerbaud C."/>
            <person name="Truong C."/>
            <person name="Francou F.X."/>
            <person name="Borges F."/>
            <person name="Fourrier C."/>
            <person name="Guerineau M."/>
            <person name="Decaris B."/>
            <person name="Barbe V."/>
            <person name="Pernodet J.L."/>
            <person name="Leblond P."/>
        </authorList>
    </citation>
    <scope>NUCLEOTIDE SEQUENCE</scope>
    <source>
        <strain evidence="4">ATCC 23877</strain>
    </source>
</reference>
<dbReference type="EMBL" id="CP012382">
    <property type="protein sequence ID" value="AKZ53058.1"/>
    <property type="molecule type" value="Genomic_DNA"/>
</dbReference>
<sequence>MPLLFLEVDNCTEDAVLIAAQFDKYARFFLRQERDTEVSRSRCGAPAGPHPRPMSTSGCTLRSCSSSTRPASAPPRGRWPGSPTSPATTGKDGGIPKAAITPYDRCIPIVATTLQQLREHGPAGPAFWRFGRDHHQPLLDAIGNARRDAYLARRQAAREEQRRREEREAAQREARRPVCRDCGQKFTDDRWEAVGSNPGWGNRQSHPHLCENCQDRAVAAQAQAEADERAPYRRLGW</sequence>
<proteinExistence type="predicted"/>
<dbReference type="EMBL" id="AJ937741">
    <property type="protein sequence ID" value="CAI78207.1"/>
    <property type="molecule type" value="Genomic_DNA"/>
</dbReference>
<reference evidence="5" key="2">
    <citation type="journal article" date="2006" name="Microbiology (Mosc.)">
        <title>Multiple biosynthetic and uptake systems mediate siderophore-dependent iron acquisition in Streptomyces coelicolor A3(2) and Streptomyces ambofaciens ATCC 23877.</title>
        <authorList>
            <person name="Barona-Gomez F."/>
            <person name="Lautru S."/>
            <person name="Francou F.X."/>
            <person name="Leblond P."/>
            <person name="Pernodet J.L."/>
            <person name="Challis G.L."/>
        </authorList>
    </citation>
    <scope>NUCLEOTIDE SEQUENCE</scope>
    <source>
        <strain evidence="5">ATCC 23877</strain>
    </source>
</reference>
<organism evidence="4">
    <name type="scientific">Streptomyces ambofaciens (strain ATCC 23877 / 3486 / DSM 40053 / JCM 4204 / NBRC 12836 / NRRL B-2516)</name>
    <dbReference type="NCBI Taxonomy" id="278992"/>
    <lineage>
        <taxon>Bacteria</taxon>
        <taxon>Bacillati</taxon>
        <taxon>Actinomycetota</taxon>
        <taxon>Actinomycetes</taxon>
        <taxon>Kitasatosporales</taxon>
        <taxon>Streptomycetaceae</taxon>
        <taxon>Streptomyces</taxon>
    </lineage>
</organism>
<evidence type="ECO:0000256" key="1">
    <source>
        <dbReference type="SAM" id="MobiDB-lite"/>
    </source>
</evidence>
<evidence type="ECO:0000313" key="3">
    <source>
        <dbReference type="EMBL" id="AKZ60701.1"/>
    </source>
</evidence>
<dbReference type="EMBL" id="CP012382">
    <property type="protein sequence ID" value="AKZ60701.1"/>
    <property type="molecule type" value="Genomic_DNA"/>
</dbReference>
<reference evidence="2" key="5">
    <citation type="submission" date="2015-07" db="EMBL/GenBank/DDBJ databases">
        <title>Complete genome sequence of Streptomyces ambofaciens ATCC 23877, the spiramycin producer.</title>
        <authorList>
            <person name="Thibessard A."/>
            <person name="Haas D."/>
            <person name="Gerbaud C."/>
            <person name="Aigle B."/>
            <person name="Lautru S."/>
            <person name="Pernodet J.-L."/>
            <person name="Leblond P."/>
        </authorList>
    </citation>
    <scope>NUCLEOTIDE SEQUENCE [LARGE SCALE GENOMIC DNA]</scope>
    <source>
        <strain evidence="2">ATCC 23877</strain>
    </source>
</reference>
<evidence type="ECO:0000313" key="6">
    <source>
        <dbReference type="Proteomes" id="UP000061018"/>
    </source>
</evidence>
<dbReference type="KEGG" id="samb:SAM23877_7660"/>
<gene>
    <name evidence="2" type="ORF">SAM23877_0009</name>
    <name evidence="3" type="ORF">SAM23877_7660</name>
    <name evidence="4" type="ORF">SAMT0004</name>
</gene>